<evidence type="ECO:0000313" key="1">
    <source>
        <dbReference type="EMBL" id="KKS22474.1"/>
    </source>
</evidence>
<feature type="non-terminal residue" evidence="1">
    <location>
        <position position="1"/>
    </location>
</feature>
<dbReference type="AlphaFoldDB" id="A0A0G0XBY3"/>
<comment type="caution">
    <text evidence="1">The sequence shown here is derived from an EMBL/GenBank/DDBJ whole genome shotgun (WGS) entry which is preliminary data.</text>
</comment>
<proteinExistence type="predicted"/>
<evidence type="ECO:0000313" key="2">
    <source>
        <dbReference type="Proteomes" id="UP000034371"/>
    </source>
</evidence>
<sequence length="130" mass="15142">KIRDFEQKGNNWLEPMKEMILASSQAKILLSQSDNQEIRAFLKNIGSNFILKDKKFQFALKIGWRALAEGEPTKTFPNWRRVQDSNLCLSYERTVFETAALNRSANPPLPFRLLYCIRRSCQLAKIHILI</sequence>
<protein>
    <submittedName>
        <fullName evidence="1">Recombinase</fullName>
    </submittedName>
</protein>
<gene>
    <name evidence="1" type="ORF">UU78_C0016G0019</name>
</gene>
<accession>A0A0G0XBY3</accession>
<organism evidence="1 2">
    <name type="scientific">Candidatus Roizmanbacteria bacterium GW2011_GWC2_41_7</name>
    <dbReference type="NCBI Taxonomy" id="1618487"/>
    <lineage>
        <taxon>Bacteria</taxon>
        <taxon>Candidatus Roizmaniibacteriota</taxon>
    </lineage>
</organism>
<dbReference type="EMBL" id="LCBY01000016">
    <property type="protein sequence ID" value="KKS22474.1"/>
    <property type="molecule type" value="Genomic_DNA"/>
</dbReference>
<dbReference type="Proteomes" id="UP000034371">
    <property type="component" value="Unassembled WGS sequence"/>
</dbReference>
<reference evidence="1 2" key="1">
    <citation type="journal article" date="2015" name="Nature">
        <title>rRNA introns, odd ribosomes, and small enigmatic genomes across a large radiation of phyla.</title>
        <authorList>
            <person name="Brown C.T."/>
            <person name="Hug L.A."/>
            <person name="Thomas B.C."/>
            <person name="Sharon I."/>
            <person name="Castelle C.J."/>
            <person name="Singh A."/>
            <person name="Wilkins M.J."/>
            <person name="Williams K.H."/>
            <person name="Banfield J.F."/>
        </authorList>
    </citation>
    <scope>NUCLEOTIDE SEQUENCE [LARGE SCALE GENOMIC DNA]</scope>
</reference>
<name>A0A0G0XBY3_9BACT</name>